<feature type="region of interest" description="Disordered" evidence="1">
    <location>
        <begin position="40"/>
        <end position="63"/>
    </location>
</feature>
<dbReference type="Proteomes" id="UP000499080">
    <property type="component" value="Unassembled WGS sequence"/>
</dbReference>
<dbReference type="AlphaFoldDB" id="A0A4Y2FEA7"/>
<organism evidence="2 3">
    <name type="scientific">Araneus ventricosus</name>
    <name type="common">Orbweaver spider</name>
    <name type="synonym">Epeira ventricosa</name>
    <dbReference type="NCBI Taxonomy" id="182803"/>
    <lineage>
        <taxon>Eukaryota</taxon>
        <taxon>Metazoa</taxon>
        <taxon>Ecdysozoa</taxon>
        <taxon>Arthropoda</taxon>
        <taxon>Chelicerata</taxon>
        <taxon>Arachnida</taxon>
        <taxon>Araneae</taxon>
        <taxon>Araneomorphae</taxon>
        <taxon>Entelegynae</taxon>
        <taxon>Araneoidea</taxon>
        <taxon>Araneidae</taxon>
        <taxon>Araneus</taxon>
    </lineage>
</organism>
<dbReference type="EMBL" id="BGPR01095570">
    <property type="protein sequence ID" value="GBM38998.1"/>
    <property type="molecule type" value="Genomic_DNA"/>
</dbReference>
<accession>A0A4Y2FEA7</accession>
<reference evidence="2 3" key="1">
    <citation type="journal article" date="2019" name="Sci. Rep.">
        <title>Orb-weaving spider Araneus ventricosus genome elucidates the spidroin gene catalogue.</title>
        <authorList>
            <person name="Kono N."/>
            <person name="Nakamura H."/>
            <person name="Ohtoshi R."/>
            <person name="Moran D.A.P."/>
            <person name="Shinohara A."/>
            <person name="Yoshida Y."/>
            <person name="Fujiwara M."/>
            <person name="Mori M."/>
            <person name="Tomita M."/>
            <person name="Arakawa K."/>
        </authorList>
    </citation>
    <scope>NUCLEOTIDE SEQUENCE [LARGE SCALE GENOMIC DNA]</scope>
</reference>
<evidence type="ECO:0000313" key="3">
    <source>
        <dbReference type="Proteomes" id="UP000499080"/>
    </source>
</evidence>
<sequence>MKTSNAVESISDQGQKACHPALPKYPGKLLNDRPPQKVVGHCGSSKTDPITSDSCSNSSFNRGTTCHRKWARRAAPPLLSHRLDESLLTYMAASHPLTRGVPIGFNKCFLVIRFCLFTAYGKLAFCMNQYCKYIWQTKHWRNNGKK</sequence>
<feature type="compositionally biased region" description="Polar residues" evidence="1">
    <location>
        <begin position="44"/>
        <end position="63"/>
    </location>
</feature>
<evidence type="ECO:0000256" key="1">
    <source>
        <dbReference type="SAM" id="MobiDB-lite"/>
    </source>
</evidence>
<keyword evidence="3" id="KW-1185">Reference proteome</keyword>
<evidence type="ECO:0000313" key="2">
    <source>
        <dbReference type="EMBL" id="GBM38998.1"/>
    </source>
</evidence>
<comment type="caution">
    <text evidence="2">The sequence shown here is derived from an EMBL/GenBank/DDBJ whole genome shotgun (WGS) entry which is preliminary data.</text>
</comment>
<proteinExistence type="predicted"/>
<name>A0A4Y2FEA7_ARAVE</name>
<protein>
    <submittedName>
        <fullName evidence="2">Uncharacterized protein</fullName>
    </submittedName>
</protein>
<gene>
    <name evidence="2" type="ORF">AVEN_206723_1</name>
</gene>